<organism evidence="2 3">
    <name type="scientific">Methanococcoides seepicolus</name>
    <dbReference type="NCBI Taxonomy" id="2828780"/>
    <lineage>
        <taxon>Archaea</taxon>
        <taxon>Methanobacteriati</taxon>
        <taxon>Methanobacteriota</taxon>
        <taxon>Stenosarchaea group</taxon>
        <taxon>Methanomicrobia</taxon>
        <taxon>Methanosarcinales</taxon>
        <taxon>Methanosarcinaceae</taxon>
        <taxon>Methanococcoides</taxon>
    </lineage>
</organism>
<dbReference type="AlphaFoldDB" id="A0A9E4ZGY5"/>
<name>A0A9E4ZGY5_9EURY</name>
<protein>
    <submittedName>
        <fullName evidence="2">Uncharacterized protein</fullName>
    </submittedName>
</protein>
<evidence type="ECO:0000313" key="3">
    <source>
        <dbReference type="Proteomes" id="UP001056766"/>
    </source>
</evidence>
<dbReference type="Proteomes" id="UP001056766">
    <property type="component" value="Unassembled WGS sequence"/>
</dbReference>
<gene>
    <name evidence="2" type="ORF">KDK67_11920</name>
</gene>
<keyword evidence="1" id="KW-0812">Transmembrane</keyword>
<proteinExistence type="predicted"/>
<feature type="transmembrane region" description="Helical" evidence="1">
    <location>
        <begin position="6"/>
        <end position="28"/>
    </location>
</feature>
<reference evidence="2" key="1">
    <citation type="journal article" date="2021" name="mSystems">
        <title>Bacteria and Archaea Synergistically Convert Glycine Betaine to Biogenic Methane in the Formosa Cold Seep of the South China Sea.</title>
        <authorList>
            <person name="Li L."/>
            <person name="Zhang W."/>
            <person name="Zhang S."/>
            <person name="Song L."/>
            <person name="Sun Q."/>
            <person name="Zhang H."/>
            <person name="Xiang H."/>
            <person name="Dong X."/>
        </authorList>
    </citation>
    <scope>NUCLEOTIDE SEQUENCE</scope>
    <source>
        <strain evidence="2">LLY</strain>
    </source>
</reference>
<sequence>MLRKDILRIGTSTIIGIVFLCASIIFVLNLPSEDTLQTEEPKITQNNTSYMEFHEELASTTELITVPIGGFHTNFIRLKPGEI</sequence>
<dbReference type="EMBL" id="JAGSOI010000064">
    <property type="protein sequence ID" value="MCM1987678.1"/>
    <property type="molecule type" value="Genomic_DNA"/>
</dbReference>
<keyword evidence="1" id="KW-1133">Transmembrane helix</keyword>
<evidence type="ECO:0000313" key="2">
    <source>
        <dbReference type="EMBL" id="MCM1987678.1"/>
    </source>
</evidence>
<accession>A0A9E4ZGY5</accession>
<keyword evidence="3" id="KW-1185">Reference proteome</keyword>
<reference evidence="2" key="2">
    <citation type="submission" date="2021-04" db="EMBL/GenBank/DDBJ databases">
        <authorList>
            <person name="Dong X."/>
        </authorList>
    </citation>
    <scope>NUCLEOTIDE SEQUENCE</scope>
    <source>
        <strain evidence="2">LLY</strain>
    </source>
</reference>
<evidence type="ECO:0000256" key="1">
    <source>
        <dbReference type="SAM" id="Phobius"/>
    </source>
</evidence>
<dbReference type="RefSeq" id="WP_250869021.1">
    <property type="nucleotide sequence ID" value="NZ_JAGSOI010000064.1"/>
</dbReference>
<keyword evidence="1" id="KW-0472">Membrane</keyword>
<comment type="caution">
    <text evidence="2">The sequence shown here is derived from an EMBL/GenBank/DDBJ whole genome shotgun (WGS) entry which is preliminary data.</text>
</comment>